<feature type="chain" id="PRO_5003607799" description="Lipoprotein" evidence="1">
    <location>
        <begin position="19"/>
        <end position="110"/>
    </location>
</feature>
<organism evidence="2">
    <name type="scientific">Acinetobacter baumannii A424</name>
    <dbReference type="NCBI Taxonomy" id="1082934"/>
    <lineage>
        <taxon>Bacteria</taxon>
        <taxon>Pseudomonadati</taxon>
        <taxon>Pseudomonadota</taxon>
        <taxon>Gammaproteobacteria</taxon>
        <taxon>Moraxellales</taxon>
        <taxon>Moraxellaceae</taxon>
        <taxon>Acinetobacter</taxon>
        <taxon>Acinetobacter calcoaceticus/baumannii complex</taxon>
    </lineage>
</organism>
<dbReference type="AlphaFoldDB" id="H6UQB8"/>
<proteinExistence type="predicted"/>
<dbReference type="EMBL" id="JN676148">
    <property type="protein sequence ID" value="AFB76379.1"/>
    <property type="molecule type" value="Genomic_DNA"/>
</dbReference>
<keyword evidence="1" id="KW-0732">Signal</keyword>
<feature type="signal peptide" evidence="1">
    <location>
        <begin position="1"/>
        <end position="18"/>
    </location>
</feature>
<accession>H6UQB8</accession>
<evidence type="ECO:0008006" key="3">
    <source>
        <dbReference type="Google" id="ProtNLM"/>
    </source>
</evidence>
<gene>
    <name evidence="2" type="ORF">TnAbaR23_21</name>
</gene>
<name>H6UQB8_ACIBA</name>
<sequence>MFMRTAIGVALVSMTLLAGCGGSAGDQFLGKWVGVKNDKHVLEIERNGDSYMVRNTEPSPFTGKTRTTNLPATLQDDVLQVSVGFGAISLAIDGKSGNLTDGRMEYRRQE</sequence>
<evidence type="ECO:0000256" key="1">
    <source>
        <dbReference type="SAM" id="SignalP"/>
    </source>
</evidence>
<dbReference type="PROSITE" id="PS51257">
    <property type="entry name" value="PROKAR_LIPOPROTEIN"/>
    <property type="match status" value="1"/>
</dbReference>
<protein>
    <recommendedName>
        <fullName evidence="3">Lipoprotein</fullName>
    </recommendedName>
</protein>
<evidence type="ECO:0000313" key="2">
    <source>
        <dbReference type="EMBL" id="AFB76379.1"/>
    </source>
</evidence>
<reference evidence="2" key="1">
    <citation type="journal article" date="2012" name="Antimicrob. Agents Chemother.">
        <title>Deletion of TnAbaR23 Results in both Expected and Unexpected Antibiogram Changes in a Multidrug-Resistant Acinetobacter baumannii Strain.</title>
        <authorList>
            <person name="Kochar M."/>
            <person name="Crosatti M."/>
            <person name="Harrison E.M."/>
            <person name="Rieck B."/>
            <person name="Chan J."/>
            <person name="Constantinidou C."/>
            <person name="Pallen M."/>
            <person name="Ou H.Y."/>
            <person name="Rajakumar K."/>
        </authorList>
    </citation>
    <scope>NUCLEOTIDE SEQUENCE</scope>
    <source>
        <strain evidence="2">A424</strain>
    </source>
</reference>